<protein>
    <recommendedName>
        <fullName evidence="3">Nuclease SbcCD subunit C</fullName>
    </recommendedName>
</protein>
<reference evidence="7" key="1">
    <citation type="submission" date="2016-10" db="EMBL/GenBank/DDBJ databases">
        <authorList>
            <person name="Varghese N."/>
        </authorList>
    </citation>
    <scope>NUCLEOTIDE SEQUENCE [LARGE SCALE GENOMIC DNA]</scope>
    <source>
        <strain evidence="7">DSM 21843</strain>
    </source>
</reference>
<feature type="coiled-coil region" evidence="4">
    <location>
        <begin position="640"/>
        <end position="667"/>
    </location>
</feature>
<accession>A0A1H8PN93</accession>
<dbReference type="RefSeq" id="WP_066659917.1">
    <property type="nucleotide sequence ID" value="NZ_CP011402.1"/>
</dbReference>
<sequence length="931" mass="101193">MRPLELDMAAFGPYPKEEHIDFDAINSGIFLICGPTGSGKTMLFDAIKYALFGQTSGQRRSENTLASAFADPATEPYVQLRFTHGGNTYAVRRTPPHRSPKKRGTGFTERPATAELTCEDDGSVLASKPTDVNAAIEDMLGISANQFSQIVMIAQGDFSQLLTADTKQRGNIFRRIFGTQLYERVQSMLSDRKNALEKQVASLEDKARSHVERIVAAEGDPAFYLESWQAAERILPLCPTIIEALERSLQADKERNAAETAEGKRLAEEKAKVDQTLGEAKGIEDARRGCAEAQAYLAEHEEPLAKAQELYERLEAGSAQRAKQEEFLTQFTQQSEKLASLAAQSASAAKAEEAARARLATAQTEREEARNTADALRAQVDKLADAAAEVQKAQTALDDALRKEHDAREAQRARKALAGKQAAKERASQAYSLADAEYKSARQAADEAEDAFLAAQAGILARTLAAGDACPVCGSTEHPHKATLTEGAPTQEHVDALKAAKDEAAANRQSASQEAAAANAACSAAETAFLAQVERVCGTTPATVDEAEAILQDAAGSIEGHAQAAERELRAAQESNRHAESLRAKERAAREALAAAEDALAKAREAHQVAHTAAATAQAAHETERISFDEQVKRHLGSDVADTQESIAQLANDLAEETKRYEHAKADYRTRKEAFDQAKARTETYAKQIDGKPEIALDPLREQAAKLQELIEEQRNAYVNTRHRIKTNEEIARALSDLVARGANADNEYATIARLADLASGNGAGRAGKLSLETYVQALYFETVLAAANERLTIMSEGRYALERRTTSTDNRSRTGLDMNVRDAYTGTSRDVNTLSGGESFLTSLSLALGFSDVIQREAGGIQLDCMFIDEGFGSLDPDTLELALRIFDELSRDDRMVGIISHIDELRERIENQIVVQKSHNGSNISMKTL</sequence>
<dbReference type="PANTHER" id="PTHR32114">
    <property type="entry name" value="ABC TRANSPORTER ABCH.3"/>
    <property type="match status" value="1"/>
</dbReference>
<dbReference type="Pfam" id="PF13476">
    <property type="entry name" value="AAA_23"/>
    <property type="match status" value="1"/>
</dbReference>
<evidence type="ECO:0000256" key="2">
    <source>
        <dbReference type="ARBA" id="ARBA00011322"/>
    </source>
</evidence>
<keyword evidence="6" id="KW-0540">Nuclease</keyword>
<evidence type="ECO:0000313" key="7">
    <source>
        <dbReference type="Proteomes" id="UP000182975"/>
    </source>
</evidence>
<feature type="coiled-coil region" evidence="4">
    <location>
        <begin position="562"/>
        <end position="606"/>
    </location>
</feature>
<keyword evidence="6" id="KW-0378">Hydrolase</keyword>
<feature type="domain" description="Rad50/SbcC-type AAA" evidence="5">
    <location>
        <begin position="6"/>
        <end position="199"/>
    </location>
</feature>
<comment type="subunit">
    <text evidence="2">Heterodimer of SbcC and SbcD.</text>
</comment>
<comment type="similarity">
    <text evidence="1">Belongs to the SMC family. SbcC subfamily.</text>
</comment>
<dbReference type="OrthoDB" id="9795626at2"/>
<feature type="coiled-coil region" evidence="4">
    <location>
        <begin position="186"/>
        <end position="213"/>
    </location>
</feature>
<proteinExistence type="inferred from homology"/>
<dbReference type="AlphaFoldDB" id="A0A1H8PN93"/>
<evidence type="ECO:0000256" key="1">
    <source>
        <dbReference type="ARBA" id="ARBA00006930"/>
    </source>
</evidence>
<dbReference type="GO" id="GO:0016887">
    <property type="term" value="F:ATP hydrolysis activity"/>
    <property type="evidence" value="ECO:0007669"/>
    <property type="project" value="InterPro"/>
</dbReference>
<gene>
    <name evidence="6" type="ORF">SAMN02910314_00242</name>
</gene>
<evidence type="ECO:0000256" key="4">
    <source>
        <dbReference type="SAM" id="Coils"/>
    </source>
</evidence>
<dbReference type="GO" id="GO:0004527">
    <property type="term" value="F:exonuclease activity"/>
    <property type="evidence" value="ECO:0007669"/>
    <property type="project" value="UniProtKB-KW"/>
</dbReference>
<evidence type="ECO:0000259" key="5">
    <source>
        <dbReference type="Pfam" id="PF13476"/>
    </source>
</evidence>
<dbReference type="Proteomes" id="UP000182975">
    <property type="component" value="Unassembled WGS sequence"/>
</dbReference>
<feature type="coiled-coil region" evidence="4">
    <location>
        <begin position="494"/>
        <end position="521"/>
    </location>
</feature>
<evidence type="ECO:0000313" key="6">
    <source>
        <dbReference type="EMBL" id="SEO43452.1"/>
    </source>
</evidence>
<organism evidence="6 7">
    <name type="scientific">Denitrobacterium detoxificans</name>
    <dbReference type="NCBI Taxonomy" id="79604"/>
    <lineage>
        <taxon>Bacteria</taxon>
        <taxon>Bacillati</taxon>
        <taxon>Actinomycetota</taxon>
        <taxon>Coriobacteriia</taxon>
        <taxon>Eggerthellales</taxon>
        <taxon>Eggerthellaceae</taxon>
        <taxon>Denitrobacterium</taxon>
    </lineage>
</organism>
<dbReference type="PANTHER" id="PTHR32114:SF2">
    <property type="entry name" value="ABC TRANSPORTER ABCH.3"/>
    <property type="match status" value="1"/>
</dbReference>
<dbReference type="InterPro" id="IPR027417">
    <property type="entry name" value="P-loop_NTPase"/>
</dbReference>
<dbReference type="GO" id="GO:0006302">
    <property type="term" value="P:double-strand break repair"/>
    <property type="evidence" value="ECO:0007669"/>
    <property type="project" value="InterPro"/>
</dbReference>
<dbReference type="SUPFAM" id="SSF52540">
    <property type="entry name" value="P-loop containing nucleoside triphosphate hydrolases"/>
    <property type="match status" value="1"/>
</dbReference>
<dbReference type="STRING" id="79604.AAY81_00230"/>
<keyword evidence="6" id="KW-0269">Exonuclease</keyword>
<dbReference type="Pfam" id="PF13558">
    <property type="entry name" value="SbcC_Walker_B"/>
    <property type="match status" value="1"/>
</dbReference>
<dbReference type="EMBL" id="FOEC01000001">
    <property type="protein sequence ID" value="SEO43452.1"/>
    <property type="molecule type" value="Genomic_DNA"/>
</dbReference>
<feature type="coiled-coil region" evidence="4">
    <location>
        <begin position="697"/>
        <end position="724"/>
    </location>
</feature>
<dbReference type="InterPro" id="IPR038729">
    <property type="entry name" value="Rad50/SbcC_AAA"/>
</dbReference>
<keyword evidence="4" id="KW-0175">Coiled coil</keyword>
<dbReference type="Gene3D" id="3.40.50.300">
    <property type="entry name" value="P-loop containing nucleotide triphosphate hydrolases"/>
    <property type="match status" value="2"/>
</dbReference>
<keyword evidence="7" id="KW-1185">Reference proteome</keyword>
<evidence type="ECO:0000256" key="3">
    <source>
        <dbReference type="ARBA" id="ARBA00013368"/>
    </source>
</evidence>
<name>A0A1H8PN93_9ACTN</name>
<feature type="coiled-coil region" evidence="4">
    <location>
        <begin position="352"/>
        <end position="451"/>
    </location>
</feature>